<evidence type="ECO:0000313" key="4">
    <source>
        <dbReference type="Proteomes" id="UP000007089"/>
    </source>
</evidence>
<dbReference type="AlphaFoldDB" id="B8JA21"/>
<dbReference type="InterPro" id="IPR036249">
    <property type="entry name" value="Thioredoxin-like_sf"/>
</dbReference>
<dbReference type="PROSITE" id="PS51352">
    <property type="entry name" value="THIOREDOXIN_2"/>
    <property type="match status" value="1"/>
</dbReference>
<keyword evidence="4" id="KW-1185">Reference proteome</keyword>
<dbReference type="PANTHER" id="PTHR42852:SF13">
    <property type="entry name" value="PROTEIN DIPZ"/>
    <property type="match status" value="1"/>
</dbReference>
<name>B8JA21_ANAD2</name>
<keyword evidence="1" id="KW-0472">Membrane</keyword>
<sequence length="191" mass="19216">MDGAGDRGRAARPARGGARGGLALLAGAALAIGALVVADRRAAAGRAPGLDELAPPLVVTSVGGGGAIDLGKLRGRAVAVNFWAPWCGPCRAELPDLAEVKRELADACVELIGVAGDGGREEVAQVAAGQPYPMGFDADGAAMRAWRVDAVPTTYLVDPGGKIHAVISGAVGRAELLEALRPIIPATCPRS</sequence>
<keyword evidence="1" id="KW-0812">Transmembrane</keyword>
<gene>
    <name evidence="3" type="ordered locus">A2cp1_0367</name>
</gene>
<evidence type="ECO:0000256" key="1">
    <source>
        <dbReference type="SAM" id="Phobius"/>
    </source>
</evidence>
<dbReference type="GO" id="GO:0016209">
    <property type="term" value="F:antioxidant activity"/>
    <property type="evidence" value="ECO:0007669"/>
    <property type="project" value="InterPro"/>
</dbReference>
<dbReference type="Proteomes" id="UP000007089">
    <property type="component" value="Chromosome"/>
</dbReference>
<evidence type="ECO:0000313" key="3">
    <source>
        <dbReference type="EMBL" id="ACL63724.1"/>
    </source>
</evidence>
<dbReference type="KEGG" id="acp:A2cp1_0367"/>
<proteinExistence type="predicted"/>
<dbReference type="GO" id="GO:0016491">
    <property type="term" value="F:oxidoreductase activity"/>
    <property type="evidence" value="ECO:0007669"/>
    <property type="project" value="InterPro"/>
</dbReference>
<keyword evidence="1" id="KW-1133">Transmembrane helix</keyword>
<dbReference type="InterPro" id="IPR050553">
    <property type="entry name" value="Thioredoxin_ResA/DsbE_sf"/>
</dbReference>
<feature type="transmembrane region" description="Helical" evidence="1">
    <location>
        <begin position="20"/>
        <end position="38"/>
    </location>
</feature>
<dbReference type="InterPro" id="IPR000866">
    <property type="entry name" value="AhpC/TSA"/>
</dbReference>
<feature type="domain" description="Thioredoxin" evidence="2">
    <location>
        <begin position="48"/>
        <end position="185"/>
    </location>
</feature>
<protein>
    <submittedName>
        <fullName evidence="3">Alkyl hydroperoxide reductase/ Thiol specific antioxidant/ Mal allergen</fullName>
    </submittedName>
</protein>
<dbReference type="SUPFAM" id="SSF52833">
    <property type="entry name" value="Thioredoxin-like"/>
    <property type="match status" value="1"/>
</dbReference>
<evidence type="ECO:0000259" key="2">
    <source>
        <dbReference type="PROSITE" id="PS51352"/>
    </source>
</evidence>
<dbReference type="EMBL" id="CP001359">
    <property type="protein sequence ID" value="ACL63724.1"/>
    <property type="molecule type" value="Genomic_DNA"/>
</dbReference>
<organism evidence="3 4">
    <name type="scientific">Anaeromyxobacter dehalogenans (strain ATCC BAA-258 / DSM 21875 / 2CP-1)</name>
    <dbReference type="NCBI Taxonomy" id="455488"/>
    <lineage>
        <taxon>Bacteria</taxon>
        <taxon>Pseudomonadati</taxon>
        <taxon>Myxococcota</taxon>
        <taxon>Myxococcia</taxon>
        <taxon>Myxococcales</taxon>
        <taxon>Cystobacterineae</taxon>
        <taxon>Anaeromyxobacteraceae</taxon>
        <taxon>Anaeromyxobacter</taxon>
    </lineage>
</organism>
<dbReference type="HOGENOM" id="CLU_042529_11_2_7"/>
<dbReference type="InterPro" id="IPR013766">
    <property type="entry name" value="Thioredoxin_domain"/>
</dbReference>
<reference evidence="3" key="1">
    <citation type="submission" date="2009-01" db="EMBL/GenBank/DDBJ databases">
        <title>Complete sequence of Anaeromyxobacter dehalogenans 2CP-1.</title>
        <authorList>
            <consortium name="US DOE Joint Genome Institute"/>
            <person name="Lucas S."/>
            <person name="Copeland A."/>
            <person name="Lapidus A."/>
            <person name="Glavina del Rio T."/>
            <person name="Dalin E."/>
            <person name="Tice H."/>
            <person name="Bruce D."/>
            <person name="Goodwin L."/>
            <person name="Pitluck S."/>
            <person name="Saunders E."/>
            <person name="Brettin T."/>
            <person name="Detter J.C."/>
            <person name="Han C."/>
            <person name="Larimer F."/>
            <person name="Land M."/>
            <person name="Hauser L."/>
            <person name="Kyrpides N."/>
            <person name="Ovchinnikova G."/>
            <person name="Beliaev A.S."/>
            <person name="Richardson P."/>
        </authorList>
    </citation>
    <scope>NUCLEOTIDE SEQUENCE</scope>
    <source>
        <strain evidence="3">2CP-1</strain>
    </source>
</reference>
<dbReference type="PANTHER" id="PTHR42852">
    <property type="entry name" value="THIOL:DISULFIDE INTERCHANGE PROTEIN DSBE"/>
    <property type="match status" value="1"/>
</dbReference>
<dbReference type="CDD" id="cd02966">
    <property type="entry name" value="TlpA_like_family"/>
    <property type="match status" value="1"/>
</dbReference>
<dbReference type="Pfam" id="PF00578">
    <property type="entry name" value="AhpC-TSA"/>
    <property type="match status" value="1"/>
</dbReference>
<dbReference type="Gene3D" id="3.40.30.10">
    <property type="entry name" value="Glutaredoxin"/>
    <property type="match status" value="1"/>
</dbReference>
<accession>B8JA21</accession>